<evidence type="ECO:0000259" key="2">
    <source>
        <dbReference type="Pfam" id="PF02120"/>
    </source>
</evidence>
<dbReference type="InterPro" id="IPR038610">
    <property type="entry name" value="FliK-like_C_sf"/>
</dbReference>
<feature type="compositionally biased region" description="Basic and acidic residues" evidence="1">
    <location>
        <begin position="302"/>
        <end position="312"/>
    </location>
</feature>
<feature type="region of interest" description="Disordered" evidence="1">
    <location>
        <begin position="478"/>
        <end position="497"/>
    </location>
</feature>
<feature type="compositionally biased region" description="Polar residues" evidence="1">
    <location>
        <begin position="412"/>
        <end position="421"/>
    </location>
</feature>
<feature type="compositionally biased region" description="Polar residues" evidence="1">
    <location>
        <begin position="347"/>
        <end position="363"/>
    </location>
</feature>
<feature type="region of interest" description="Disordered" evidence="1">
    <location>
        <begin position="641"/>
        <end position="686"/>
    </location>
</feature>
<feature type="compositionally biased region" description="Basic and acidic residues" evidence="1">
    <location>
        <begin position="242"/>
        <end position="278"/>
    </location>
</feature>
<dbReference type="InterPro" id="IPR021136">
    <property type="entry name" value="Flagellar_hook_control-like_C"/>
</dbReference>
<feature type="region of interest" description="Disordered" evidence="1">
    <location>
        <begin position="447"/>
        <end position="466"/>
    </location>
</feature>
<dbReference type="Gene3D" id="3.30.750.140">
    <property type="match status" value="1"/>
</dbReference>
<keyword evidence="4" id="KW-1185">Reference proteome</keyword>
<keyword evidence="3" id="KW-0282">Flagellum</keyword>
<dbReference type="EMBL" id="CP036432">
    <property type="protein sequence ID" value="QDV81914.1"/>
    <property type="molecule type" value="Genomic_DNA"/>
</dbReference>
<feature type="region of interest" description="Disordered" evidence="1">
    <location>
        <begin position="190"/>
        <end position="312"/>
    </location>
</feature>
<feature type="compositionally biased region" description="Acidic residues" evidence="1">
    <location>
        <begin position="200"/>
        <end position="214"/>
    </location>
</feature>
<gene>
    <name evidence="3" type="ORF">TBK1r_08370</name>
</gene>
<protein>
    <submittedName>
        <fullName evidence="3">Flagellar hook-length control protein FliK</fullName>
    </submittedName>
</protein>
<accession>A0ABX5XIV6</accession>
<feature type="compositionally biased region" description="Polar residues" evidence="1">
    <location>
        <begin position="478"/>
        <end position="494"/>
    </location>
</feature>
<keyword evidence="3" id="KW-0966">Cell projection</keyword>
<feature type="compositionally biased region" description="Polar residues" evidence="1">
    <location>
        <begin position="664"/>
        <end position="676"/>
    </location>
</feature>
<evidence type="ECO:0000313" key="4">
    <source>
        <dbReference type="Proteomes" id="UP000318081"/>
    </source>
</evidence>
<feature type="region of interest" description="Disordered" evidence="1">
    <location>
        <begin position="344"/>
        <end position="437"/>
    </location>
</feature>
<evidence type="ECO:0000256" key="1">
    <source>
        <dbReference type="SAM" id="MobiDB-lite"/>
    </source>
</evidence>
<dbReference type="CDD" id="cd17470">
    <property type="entry name" value="T3SS_Flik_C"/>
    <property type="match status" value="1"/>
</dbReference>
<feature type="compositionally biased region" description="Basic and acidic residues" evidence="1">
    <location>
        <begin position="381"/>
        <end position="399"/>
    </location>
</feature>
<dbReference type="Pfam" id="PF02120">
    <property type="entry name" value="Flg_hook"/>
    <property type="match status" value="1"/>
</dbReference>
<organism evidence="3 4">
    <name type="scientific">Stieleria magnilauensis</name>
    <dbReference type="NCBI Taxonomy" id="2527963"/>
    <lineage>
        <taxon>Bacteria</taxon>
        <taxon>Pseudomonadati</taxon>
        <taxon>Planctomycetota</taxon>
        <taxon>Planctomycetia</taxon>
        <taxon>Pirellulales</taxon>
        <taxon>Pirellulaceae</taxon>
        <taxon>Stieleria</taxon>
    </lineage>
</organism>
<feature type="compositionally biased region" description="Basic and acidic residues" evidence="1">
    <location>
        <begin position="650"/>
        <end position="663"/>
    </location>
</feature>
<name>A0ABX5XIV6_9BACT</name>
<reference evidence="3 4" key="1">
    <citation type="submission" date="2019-02" db="EMBL/GenBank/DDBJ databases">
        <title>Deep-cultivation of Planctomycetes and their phenomic and genomic characterization uncovers novel biology.</title>
        <authorList>
            <person name="Wiegand S."/>
            <person name="Jogler M."/>
            <person name="Boedeker C."/>
            <person name="Pinto D."/>
            <person name="Vollmers J."/>
            <person name="Rivas-Marin E."/>
            <person name="Kohn T."/>
            <person name="Peeters S.H."/>
            <person name="Heuer A."/>
            <person name="Rast P."/>
            <person name="Oberbeckmann S."/>
            <person name="Bunk B."/>
            <person name="Jeske O."/>
            <person name="Meyerdierks A."/>
            <person name="Storesund J.E."/>
            <person name="Kallscheuer N."/>
            <person name="Luecker S."/>
            <person name="Lage O.M."/>
            <person name="Pohl T."/>
            <person name="Merkel B.J."/>
            <person name="Hornburger P."/>
            <person name="Mueller R.-W."/>
            <person name="Bruemmer F."/>
            <person name="Labrenz M."/>
            <person name="Spormann A.M."/>
            <person name="Op den Camp H."/>
            <person name="Overmann J."/>
            <person name="Amann R."/>
            <person name="Jetten M.S.M."/>
            <person name="Mascher T."/>
            <person name="Medema M.H."/>
            <person name="Devos D.P."/>
            <person name="Kaster A.-K."/>
            <person name="Ovreas L."/>
            <person name="Rohde M."/>
            <person name="Galperin M.Y."/>
            <person name="Jogler C."/>
        </authorList>
    </citation>
    <scope>NUCLEOTIDE SEQUENCE [LARGE SCALE GENOMIC DNA]</scope>
    <source>
        <strain evidence="3 4">TBK1r</strain>
    </source>
</reference>
<feature type="domain" description="Flagellar hook-length control protein-like C-terminal" evidence="2">
    <location>
        <begin position="575"/>
        <end position="646"/>
    </location>
</feature>
<evidence type="ECO:0000313" key="3">
    <source>
        <dbReference type="EMBL" id="QDV81914.1"/>
    </source>
</evidence>
<proteinExistence type="predicted"/>
<dbReference type="Proteomes" id="UP000318081">
    <property type="component" value="Chromosome"/>
</dbReference>
<keyword evidence="3" id="KW-0969">Cilium</keyword>
<sequence length="686" mass="70963">MANLIFDFPCTTSCSDKLPSSQSKGKSADAAGAAESFESVVKKLLASDDPDAQAEASAVATANAAASTTEFVVAQATGSDGETSERPDTDWESASLVVDAMPQDDAGDASDVSTQGDAMAIPVDPLLSPHFGLTDGLSSVLRDDANHGDVDAVSTADADAAMEAEVMEAEVLEADAEGFADLGAEGLLVDGTEPVNGADASDDDASDTDTDASDAELSSDARSDATVFDAVSNADVQPAETHAAETKTPLDDRGNANQRERAEKAHLPDEFASSKDDQANSQAGAVPSQVDRVGNATAEAGNGERQDDRWESAKLADDAAAIFGTAEGLQVQAVVGADSVDGVEGLSESSGPVSGVATLQQAAESPGVAESPESAESNSRVADRFDSEVTSNERDRANDVDAAADDTVTEQLAGQNAQPQIASGLASDSAGETAHENAPAMGAIQPVSKESADDSESLDSQDAGELFVDSEVLESVSIDTQSQTELDGQPSSRGDSFDAMVSGEPIDVTPDLSEQPSVVPIESPFNAAAEMVVDQEILETLSLEEFISQSPASPEAVKKSAEVISDAMRSSLQLEGQTVRVEIHPAELGTLKIQVTQSDQAIETQIIATEFVTSELLTSHRDQLMEALSDLGFETSDINISYDDQSSTESDGRQPTAEHRYQSKPETTQTQGSRASVSGGGVNIVA</sequence>